<dbReference type="AlphaFoldDB" id="A0A9X2PB86"/>
<dbReference type="Proteomes" id="UP001151088">
    <property type="component" value="Unassembled WGS sequence"/>
</dbReference>
<dbReference type="EMBL" id="JANTHZ010000002">
    <property type="protein sequence ID" value="MCS0494740.1"/>
    <property type="molecule type" value="Genomic_DNA"/>
</dbReference>
<dbReference type="CDD" id="cd00448">
    <property type="entry name" value="YjgF_YER057c_UK114_family"/>
    <property type="match status" value="3"/>
</dbReference>
<dbReference type="PANTHER" id="PTHR43857">
    <property type="entry name" value="BLR7761 PROTEIN"/>
    <property type="match status" value="1"/>
</dbReference>
<gene>
    <name evidence="1" type="ORF">NVS89_06490</name>
</gene>
<dbReference type="InterPro" id="IPR006175">
    <property type="entry name" value="YjgF/YER057c/UK114"/>
</dbReference>
<accession>A0A9X2PB86</accession>
<keyword evidence="2" id="KW-1185">Reference proteome</keyword>
<name>A0A9X2PB86_9HYPH</name>
<dbReference type="GO" id="GO:0016787">
    <property type="term" value="F:hydrolase activity"/>
    <property type="evidence" value="ECO:0007669"/>
    <property type="project" value="UniProtKB-KW"/>
</dbReference>
<dbReference type="Pfam" id="PF01042">
    <property type="entry name" value="Ribonuc_L-PSP"/>
    <property type="match status" value="2"/>
</dbReference>
<keyword evidence="1" id="KW-0378">Hydrolase</keyword>
<organism evidence="1 2">
    <name type="scientific">Ancylobacter mangrovi</name>
    <dbReference type="NCBI Taxonomy" id="2972472"/>
    <lineage>
        <taxon>Bacteria</taxon>
        <taxon>Pseudomonadati</taxon>
        <taxon>Pseudomonadota</taxon>
        <taxon>Alphaproteobacteria</taxon>
        <taxon>Hyphomicrobiales</taxon>
        <taxon>Xanthobacteraceae</taxon>
        <taxon>Ancylobacter</taxon>
    </lineage>
</organism>
<evidence type="ECO:0000313" key="1">
    <source>
        <dbReference type="EMBL" id="MCS0494740.1"/>
    </source>
</evidence>
<dbReference type="SUPFAM" id="SSF55298">
    <property type="entry name" value="YjgF-like"/>
    <property type="match status" value="3"/>
</dbReference>
<evidence type="ECO:0000313" key="2">
    <source>
        <dbReference type="Proteomes" id="UP001151088"/>
    </source>
</evidence>
<dbReference type="Gene3D" id="3.30.1330.40">
    <property type="entry name" value="RutC-like"/>
    <property type="match status" value="3"/>
</dbReference>
<protein>
    <submittedName>
        <fullName evidence="1">Rid family hydrolase</fullName>
    </submittedName>
</protein>
<proteinExistence type="predicted"/>
<dbReference type="PANTHER" id="PTHR43857:SF1">
    <property type="entry name" value="YJGH FAMILY PROTEIN"/>
    <property type="match status" value="1"/>
</dbReference>
<reference evidence="1" key="1">
    <citation type="submission" date="2022-08" db="EMBL/GenBank/DDBJ databases">
        <authorList>
            <person name="Li F."/>
        </authorList>
    </citation>
    <scope>NUCLEOTIDE SEQUENCE</scope>
    <source>
        <strain evidence="1">MQZ15Z-1</strain>
    </source>
</reference>
<sequence length="430" mass="45659">MPNIVQFGVVPRERFGFSVCSAVKAGRWVFLSGLFGGDLENGLAPEVLGRPGLPLAGLPRHRREGDAVLRRMVALLDESGAPLSNAVRLDQFYPTAAAVDPYHHARKACFGSLIPPSTSVLAEELLVDGAALDVSLIAVLPGHDMEPRRAIPPDVPVPEHSGFATSVAAGDYVFVAGQMANNEAMSELAGPAYRPAKAIWNGTDVRLQTEFLITSRLKPSLAAAGSSLANAVKAQVYLTDPADLPNFMDVWNRHFGDNPCALTVVTTSGLGFSDAVIEINLIALRDDGATQKQVIDDEASRPMRLGPAAVRAGDLVFLSGLYAADEDGLIPSARRAGHLKPFGGSAREQMRAILAASGRILEASGSALPNVVRAQHFYEDFGGFLASQQVWQEVLPDHPVPLQAVRLPPGPVPGCELVVDLWGYAPMDGA</sequence>
<dbReference type="InterPro" id="IPR035959">
    <property type="entry name" value="RutC-like_sf"/>
</dbReference>
<comment type="caution">
    <text evidence="1">The sequence shown here is derived from an EMBL/GenBank/DDBJ whole genome shotgun (WGS) entry which is preliminary data.</text>
</comment>